<dbReference type="PANTHER" id="PTHR43708">
    <property type="entry name" value="CONSERVED EXPRESSED OXIDOREDUCTASE (EUROFUNG)"/>
    <property type="match status" value="1"/>
</dbReference>
<protein>
    <submittedName>
        <fullName evidence="3">Gfo/Idh/MocA family protein</fullName>
    </submittedName>
</protein>
<dbReference type="Pfam" id="PF01408">
    <property type="entry name" value="GFO_IDH_MocA"/>
    <property type="match status" value="1"/>
</dbReference>
<dbReference type="Gene3D" id="3.40.50.720">
    <property type="entry name" value="NAD(P)-binding Rossmann-like Domain"/>
    <property type="match status" value="1"/>
</dbReference>
<dbReference type="SUPFAM" id="SSF51735">
    <property type="entry name" value="NAD(P)-binding Rossmann-fold domains"/>
    <property type="match status" value="1"/>
</dbReference>
<dbReference type="Gene3D" id="3.30.360.10">
    <property type="entry name" value="Dihydrodipicolinate Reductase, domain 2"/>
    <property type="match status" value="1"/>
</dbReference>
<dbReference type="Proteomes" id="UP001597541">
    <property type="component" value="Unassembled WGS sequence"/>
</dbReference>
<dbReference type="InterPro" id="IPR051317">
    <property type="entry name" value="Gfo/Idh/MocA_oxidoreduct"/>
</dbReference>
<evidence type="ECO:0000313" key="4">
    <source>
        <dbReference type="Proteomes" id="UP001597541"/>
    </source>
</evidence>
<evidence type="ECO:0000259" key="2">
    <source>
        <dbReference type="Pfam" id="PF21378"/>
    </source>
</evidence>
<name>A0ABW5P900_9BACL</name>
<dbReference type="PANTHER" id="PTHR43708:SF4">
    <property type="entry name" value="OXIDOREDUCTASE YCEM-RELATED"/>
    <property type="match status" value="1"/>
</dbReference>
<dbReference type="EMBL" id="JBHUME010000005">
    <property type="protein sequence ID" value="MFD2611762.1"/>
    <property type="molecule type" value="Genomic_DNA"/>
</dbReference>
<proteinExistence type="predicted"/>
<dbReference type="SUPFAM" id="SSF55347">
    <property type="entry name" value="Glyceraldehyde-3-phosphate dehydrogenase-like, C-terminal domain"/>
    <property type="match status" value="1"/>
</dbReference>
<sequence>MLKLGIIGLGDIACKAYLPVITARNDVELVFCTRNRQTLEHVSSMYRIQNKAASVDELLLHGIDAAFVHTATESHPEIVEKLLRAGVHVYVDKPIAYTYAESLRLVELAENMTLMLAVGFNRRFAPMVAALKAEDERRLVLMQKNRTYLPGEVRRFVFDDFIHVVDTVRWLAPSEITEMRVKALQKESRLHHLVLHLDGEGFSLMGLMNRDNGKNEETLEVMSPGNKWVVHDLNTTSRFTGGEERLLRFKDWDPVLYRRGFVQIIDSFINDVLRARQAVQGSSHAADAGGSGAASGTSISPRDALETHRICEWIVGELSNK</sequence>
<feature type="domain" description="YceM-like C-terminal" evidence="2">
    <location>
        <begin position="131"/>
        <end position="236"/>
    </location>
</feature>
<accession>A0ABW5P900</accession>
<organism evidence="3 4">
    <name type="scientific">Paenibacillus gansuensis</name>
    <dbReference type="NCBI Taxonomy" id="306542"/>
    <lineage>
        <taxon>Bacteria</taxon>
        <taxon>Bacillati</taxon>
        <taxon>Bacillota</taxon>
        <taxon>Bacilli</taxon>
        <taxon>Bacillales</taxon>
        <taxon>Paenibacillaceae</taxon>
        <taxon>Paenibacillus</taxon>
    </lineage>
</organism>
<dbReference type="InterPro" id="IPR000683">
    <property type="entry name" value="Gfo/Idh/MocA-like_OxRdtase_N"/>
</dbReference>
<dbReference type="Pfam" id="PF21378">
    <property type="entry name" value="YceM-like_C"/>
    <property type="match status" value="1"/>
</dbReference>
<keyword evidence="4" id="KW-1185">Reference proteome</keyword>
<evidence type="ECO:0000259" key="1">
    <source>
        <dbReference type="Pfam" id="PF01408"/>
    </source>
</evidence>
<dbReference type="RefSeq" id="WP_377600718.1">
    <property type="nucleotide sequence ID" value="NZ_JBHUME010000005.1"/>
</dbReference>
<dbReference type="InterPro" id="IPR048477">
    <property type="entry name" value="YceM-like_C"/>
</dbReference>
<evidence type="ECO:0000313" key="3">
    <source>
        <dbReference type="EMBL" id="MFD2611762.1"/>
    </source>
</evidence>
<comment type="caution">
    <text evidence="3">The sequence shown here is derived from an EMBL/GenBank/DDBJ whole genome shotgun (WGS) entry which is preliminary data.</text>
</comment>
<gene>
    <name evidence="3" type="ORF">ACFSUF_04920</name>
</gene>
<reference evidence="4" key="1">
    <citation type="journal article" date="2019" name="Int. J. Syst. Evol. Microbiol.">
        <title>The Global Catalogue of Microorganisms (GCM) 10K type strain sequencing project: providing services to taxonomists for standard genome sequencing and annotation.</title>
        <authorList>
            <consortium name="The Broad Institute Genomics Platform"/>
            <consortium name="The Broad Institute Genome Sequencing Center for Infectious Disease"/>
            <person name="Wu L."/>
            <person name="Ma J."/>
        </authorList>
    </citation>
    <scope>NUCLEOTIDE SEQUENCE [LARGE SCALE GENOMIC DNA]</scope>
    <source>
        <strain evidence="4">KCTC 3950</strain>
    </source>
</reference>
<feature type="domain" description="Gfo/Idh/MocA-like oxidoreductase N-terminal" evidence="1">
    <location>
        <begin position="3"/>
        <end position="120"/>
    </location>
</feature>
<dbReference type="InterPro" id="IPR036291">
    <property type="entry name" value="NAD(P)-bd_dom_sf"/>
</dbReference>